<accession>A0A4R4P3U4</accession>
<name>A0A4R4P3U4_9ACTN</name>
<comment type="caution">
    <text evidence="1">The sequence shown here is derived from an EMBL/GenBank/DDBJ whole genome shotgun (WGS) entry which is preliminary data.</text>
</comment>
<dbReference type="AlphaFoldDB" id="A0A4R4P3U4"/>
<dbReference type="Proteomes" id="UP000295075">
    <property type="component" value="Unassembled WGS sequence"/>
</dbReference>
<organism evidence="1 2">
    <name type="scientific">Kribbella albertanoniae</name>
    <dbReference type="NCBI Taxonomy" id="1266829"/>
    <lineage>
        <taxon>Bacteria</taxon>
        <taxon>Bacillati</taxon>
        <taxon>Actinomycetota</taxon>
        <taxon>Actinomycetes</taxon>
        <taxon>Propionibacteriales</taxon>
        <taxon>Kribbellaceae</taxon>
        <taxon>Kribbella</taxon>
    </lineage>
</organism>
<sequence>MAEYLVAPLEEPGWALEVDDFAEALERRWPGVRIGRGSVEGSTMALEALVPLEPAPRELGVALSGTRQAVSLDPADAESAAEFAQWMGSLLPGRGLHLIEPGSYRTIELTAAISAEEILAALRAGR</sequence>
<protein>
    <submittedName>
        <fullName evidence="1">Uncharacterized protein</fullName>
    </submittedName>
</protein>
<reference evidence="1 2" key="1">
    <citation type="submission" date="2019-03" db="EMBL/GenBank/DDBJ databases">
        <title>Draft genome sequences of novel Actinobacteria.</title>
        <authorList>
            <person name="Sahin N."/>
            <person name="Ay H."/>
            <person name="Saygin H."/>
        </authorList>
    </citation>
    <scope>NUCLEOTIDE SEQUENCE [LARGE SCALE GENOMIC DNA]</scope>
    <source>
        <strain evidence="1 2">JCM 30547</strain>
    </source>
</reference>
<evidence type="ECO:0000313" key="1">
    <source>
        <dbReference type="EMBL" id="TDC16569.1"/>
    </source>
</evidence>
<evidence type="ECO:0000313" key="2">
    <source>
        <dbReference type="Proteomes" id="UP000295075"/>
    </source>
</evidence>
<proteinExistence type="predicted"/>
<dbReference type="EMBL" id="SMKA01000304">
    <property type="protein sequence ID" value="TDC16569.1"/>
    <property type="molecule type" value="Genomic_DNA"/>
</dbReference>
<dbReference type="OrthoDB" id="3830080at2"/>
<keyword evidence="2" id="KW-1185">Reference proteome</keyword>
<gene>
    <name evidence="1" type="ORF">E1261_38730</name>
</gene>
<dbReference type="RefSeq" id="WP_132414730.1">
    <property type="nucleotide sequence ID" value="NZ_SMKA01000304.1"/>
</dbReference>